<keyword evidence="8 14" id="KW-0808">Transferase</keyword>
<dbReference type="Pfam" id="PF01189">
    <property type="entry name" value="Methyltr_RsmB-F"/>
    <property type="match status" value="1"/>
</dbReference>
<dbReference type="FunFam" id="3.40.50.150:FF:000022">
    <property type="entry name" value="Ribosomal RNA small subunit methyltransferase B"/>
    <property type="match status" value="1"/>
</dbReference>
<evidence type="ECO:0000256" key="8">
    <source>
        <dbReference type="ARBA" id="ARBA00022679"/>
    </source>
</evidence>
<accession>A0A090J0K6</accession>
<feature type="active site" description="Nucleophile" evidence="14">
    <location>
        <position position="381"/>
    </location>
</feature>
<dbReference type="Gene3D" id="3.30.70.1170">
    <property type="entry name" value="Sun protein, domain 3"/>
    <property type="match status" value="1"/>
</dbReference>
<dbReference type="SUPFAM" id="SSF48013">
    <property type="entry name" value="NusB-like"/>
    <property type="match status" value="1"/>
</dbReference>
<reference evidence="16 17" key="1">
    <citation type="submission" date="2014-07" db="EMBL/GenBank/DDBJ databases">
        <authorList>
            <person name="Wibberg Daniel"/>
        </authorList>
    </citation>
    <scope>NUCLEOTIDE SEQUENCE [LARGE SCALE GENOMIC DNA]</scope>
</reference>
<organism evidence="16 17">
    <name type="scientific">Caldibacillus thermoamylovorans</name>
    <dbReference type="NCBI Taxonomy" id="35841"/>
    <lineage>
        <taxon>Bacteria</taxon>
        <taxon>Bacillati</taxon>
        <taxon>Bacillota</taxon>
        <taxon>Bacilli</taxon>
        <taxon>Bacillales</taxon>
        <taxon>Bacillaceae</taxon>
        <taxon>Caldibacillus</taxon>
    </lineage>
</organism>
<dbReference type="Pfam" id="PF01029">
    <property type="entry name" value="NusB"/>
    <property type="match status" value="1"/>
</dbReference>
<feature type="binding site" evidence="14">
    <location>
        <position position="328"/>
    </location>
    <ligand>
        <name>S-adenosyl-L-methionine</name>
        <dbReference type="ChEBI" id="CHEBI:59789"/>
    </ligand>
</feature>
<dbReference type="FunFam" id="3.30.70.1170:FF:000003">
    <property type="entry name" value="16S rRNA (Cytosine(967)-C(5))-methyltransferase RsmB"/>
    <property type="match status" value="1"/>
</dbReference>
<keyword evidence="17" id="KW-1185">Reference proteome</keyword>
<protein>
    <recommendedName>
        <fullName evidence="4">16S rRNA (cytosine(967)-C(5))-methyltransferase</fullName>
        <ecNumber evidence="4">2.1.1.176</ecNumber>
    </recommendedName>
    <alternativeName>
        <fullName evidence="11">16S rRNA m5C967 methyltransferase</fullName>
    </alternativeName>
    <alternativeName>
        <fullName evidence="12">rRNA (cytosine-C(5)-)-methyltransferase RsmB</fullName>
    </alternativeName>
</protein>
<evidence type="ECO:0000256" key="9">
    <source>
        <dbReference type="ARBA" id="ARBA00022691"/>
    </source>
</evidence>
<sequence>MSKKVREAALDILEFVEKNGAYSNLVLNNTINKNKYSSMDAALLTELCYGTLQRQITLDFFLNPFIKKQKRIDSWVRQLLRLSVYQMVYLDKIPDHAIINEAVQIAKKRGNKGISGFVNGVLRSVQREGVPPLAAIQDSIERLSIETSHPKWLVERWVQQYGFEKTKQMCEENVRPAKQTARINEWKTNIDYVIESLGKEGISVEKSSSIPVAVKADKGNFVHSLAFQNGLLTMQDESSMIVAYVVAPEKGEKILDACAAPGGKTTHMAERMENTGEIIALDLHEHKVKLINQNAARLGLTNIRAKQTDSRQMGTHFEKESFDRILVDAPCSGFGVLKRKPDVKYTKTEKDIKNLTKLQLELLNQAAPLVKPGGILVYSTCTVDQDENQSVTEKFLAEHPDFAGDETIYERVPQAIRPFVHHHEIEILPQYLKSDGFYIACFQKKV</sequence>
<dbReference type="SUPFAM" id="SSF53335">
    <property type="entry name" value="S-adenosyl-L-methionine-dependent methyltransferases"/>
    <property type="match status" value="1"/>
</dbReference>
<evidence type="ECO:0000256" key="5">
    <source>
        <dbReference type="ARBA" id="ARBA00022490"/>
    </source>
</evidence>
<dbReference type="EMBL" id="CCRF01000045">
    <property type="protein sequence ID" value="CEE01345.1"/>
    <property type="molecule type" value="Genomic_DNA"/>
</dbReference>
<dbReference type="CDD" id="cd02440">
    <property type="entry name" value="AdoMet_MTases"/>
    <property type="match status" value="1"/>
</dbReference>
<feature type="binding site" evidence="14">
    <location>
        <position position="282"/>
    </location>
    <ligand>
        <name>S-adenosyl-L-methionine</name>
        <dbReference type="ChEBI" id="CHEBI:59789"/>
    </ligand>
</feature>
<feature type="binding site" evidence="14">
    <location>
        <position position="309"/>
    </location>
    <ligand>
        <name>S-adenosyl-L-methionine</name>
        <dbReference type="ChEBI" id="CHEBI:59789"/>
    </ligand>
</feature>
<dbReference type="NCBIfam" id="NF011494">
    <property type="entry name" value="PRK14902.1"/>
    <property type="match status" value="1"/>
</dbReference>
<dbReference type="InterPro" id="IPR001678">
    <property type="entry name" value="MeTrfase_RsmB-F_NOP2_dom"/>
</dbReference>
<dbReference type="PRINTS" id="PR02008">
    <property type="entry name" value="RCMTFAMILY"/>
</dbReference>
<evidence type="ECO:0000256" key="14">
    <source>
        <dbReference type="PROSITE-ProRule" id="PRU01023"/>
    </source>
</evidence>
<dbReference type="InterPro" id="IPR023267">
    <property type="entry name" value="RCMT"/>
</dbReference>
<evidence type="ECO:0000259" key="15">
    <source>
        <dbReference type="PROSITE" id="PS51686"/>
    </source>
</evidence>
<gene>
    <name evidence="16" type="primary">rsmB</name>
    <name evidence="16" type="ORF">BT1A1_1516</name>
</gene>
<dbReference type="Gene3D" id="1.10.940.10">
    <property type="entry name" value="NusB-like"/>
    <property type="match status" value="1"/>
</dbReference>
<evidence type="ECO:0000313" key="17">
    <source>
        <dbReference type="Proteomes" id="UP000040576"/>
    </source>
</evidence>
<evidence type="ECO:0000313" key="16">
    <source>
        <dbReference type="EMBL" id="CEE01345.1"/>
    </source>
</evidence>
<keyword evidence="10 14" id="KW-0694">RNA-binding</keyword>
<dbReference type="GO" id="GO:0003723">
    <property type="term" value="F:RNA binding"/>
    <property type="evidence" value="ECO:0007669"/>
    <property type="project" value="UniProtKB-UniRule"/>
</dbReference>
<dbReference type="Pfam" id="PF22458">
    <property type="entry name" value="RsmF-B_ferredox"/>
    <property type="match status" value="1"/>
</dbReference>
<dbReference type="RefSeq" id="WP_034769687.1">
    <property type="nucleotide sequence ID" value="NZ_CCRF01000045.1"/>
</dbReference>
<dbReference type="EC" id="2.1.1.176" evidence="4"/>
<evidence type="ECO:0000256" key="2">
    <source>
        <dbReference type="ARBA" id="ARBA00004496"/>
    </source>
</evidence>
<keyword evidence="5" id="KW-0963">Cytoplasm</keyword>
<evidence type="ECO:0000256" key="3">
    <source>
        <dbReference type="ARBA" id="ARBA00007494"/>
    </source>
</evidence>
<dbReference type="InterPro" id="IPR029063">
    <property type="entry name" value="SAM-dependent_MTases_sf"/>
</dbReference>
<dbReference type="PROSITE" id="PS01153">
    <property type="entry name" value="NOL1_NOP2_SUN"/>
    <property type="match status" value="1"/>
</dbReference>
<dbReference type="GO" id="GO:0005737">
    <property type="term" value="C:cytoplasm"/>
    <property type="evidence" value="ECO:0007669"/>
    <property type="project" value="UniProtKB-SubCell"/>
</dbReference>
<evidence type="ECO:0000256" key="10">
    <source>
        <dbReference type="ARBA" id="ARBA00022884"/>
    </source>
</evidence>
<dbReference type="InterPro" id="IPR006027">
    <property type="entry name" value="NusB_RsmB_TIM44"/>
</dbReference>
<dbReference type="Gene3D" id="3.40.50.150">
    <property type="entry name" value="Vaccinia Virus protein VP39"/>
    <property type="match status" value="1"/>
</dbReference>
<evidence type="ECO:0000256" key="4">
    <source>
        <dbReference type="ARBA" id="ARBA00012140"/>
    </source>
</evidence>
<dbReference type="PANTHER" id="PTHR22807:SF53">
    <property type="entry name" value="RIBOSOMAL RNA SMALL SUBUNIT METHYLTRANSFERASE B-RELATED"/>
    <property type="match status" value="1"/>
</dbReference>
<dbReference type="InterPro" id="IPR018314">
    <property type="entry name" value="RsmB/NOL1/NOP2-like_CS"/>
</dbReference>
<keyword evidence="6" id="KW-0698">rRNA processing</keyword>
<dbReference type="InterPro" id="IPR004573">
    <property type="entry name" value="rRNA_ssu_MeTfrase_B"/>
</dbReference>
<proteinExistence type="inferred from homology"/>
<name>A0A090J0K6_9BACI</name>
<dbReference type="InterPro" id="IPR035926">
    <property type="entry name" value="NusB-like_sf"/>
</dbReference>
<dbReference type="GO" id="GO:0008649">
    <property type="term" value="F:rRNA methyltransferase activity"/>
    <property type="evidence" value="ECO:0007669"/>
    <property type="project" value="InterPro"/>
</dbReference>
<evidence type="ECO:0000256" key="13">
    <source>
        <dbReference type="ARBA" id="ARBA00047283"/>
    </source>
</evidence>
<dbReference type="NCBIfam" id="TIGR00563">
    <property type="entry name" value="rsmB"/>
    <property type="match status" value="1"/>
</dbReference>
<dbReference type="GO" id="GO:0006355">
    <property type="term" value="P:regulation of DNA-templated transcription"/>
    <property type="evidence" value="ECO:0007669"/>
    <property type="project" value="InterPro"/>
</dbReference>
<evidence type="ECO:0000256" key="11">
    <source>
        <dbReference type="ARBA" id="ARBA00030399"/>
    </source>
</evidence>
<dbReference type="CDD" id="cd00620">
    <property type="entry name" value="Methyltransferase_Sun"/>
    <property type="match status" value="1"/>
</dbReference>
<comment type="function">
    <text evidence="1">Specifically methylates the cytosine at position 967 (m5C967) of 16S rRNA.</text>
</comment>
<dbReference type="InterPro" id="IPR048019">
    <property type="entry name" value="RsmB-like_N"/>
</dbReference>
<evidence type="ECO:0000256" key="7">
    <source>
        <dbReference type="ARBA" id="ARBA00022603"/>
    </source>
</evidence>
<dbReference type="FunFam" id="1.10.940.10:FF:000006">
    <property type="entry name" value="16S rRNA (Cytosine(967)-C(5))-methyltransferase RsmB"/>
    <property type="match status" value="1"/>
</dbReference>
<comment type="similarity">
    <text evidence="3 14">Belongs to the class I-like SAM-binding methyltransferase superfamily. RsmB/NOP family.</text>
</comment>
<evidence type="ECO:0000256" key="1">
    <source>
        <dbReference type="ARBA" id="ARBA00002724"/>
    </source>
</evidence>
<dbReference type="Proteomes" id="UP000040576">
    <property type="component" value="Unassembled WGS sequence"/>
</dbReference>
<comment type="subcellular location">
    <subcellularLocation>
        <location evidence="2">Cytoplasm</location>
    </subcellularLocation>
</comment>
<keyword evidence="7 14" id="KW-0489">Methyltransferase</keyword>
<feature type="domain" description="SAM-dependent MTase RsmB/NOP-type" evidence="15">
    <location>
        <begin position="169"/>
        <end position="445"/>
    </location>
</feature>
<dbReference type="InterPro" id="IPR054728">
    <property type="entry name" value="RsmB-like_ferredoxin"/>
</dbReference>
<dbReference type="PROSITE" id="PS51686">
    <property type="entry name" value="SAM_MT_RSMB_NOP"/>
    <property type="match status" value="1"/>
</dbReference>
<dbReference type="AlphaFoldDB" id="A0A090J0K6"/>
<evidence type="ECO:0000256" key="12">
    <source>
        <dbReference type="ARBA" id="ARBA00031088"/>
    </source>
</evidence>
<comment type="catalytic activity">
    <reaction evidence="13">
        <text>cytidine(967) in 16S rRNA + S-adenosyl-L-methionine = 5-methylcytidine(967) in 16S rRNA + S-adenosyl-L-homocysteine + H(+)</text>
        <dbReference type="Rhea" id="RHEA:42748"/>
        <dbReference type="Rhea" id="RHEA-COMP:10219"/>
        <dbReference type="Rhea" id="RHEA-COMP:10220"/>
        <dbReference type="ChEBI" id="CHEBI:15378"/>
        <dbReference type="ChEBI" id="CHEBI:57856"/>
        <dbReference type="ChEBI" id="CHEBI:59789"/>
        <dbReference type="ChEBI" id="CHEBI:74483"/>
        <dbReference type="ChEBI" id="CHEBI:82748"/>
        <dbReference type="EC" id="2.1.1.176"/>
    </reaction>
</comment>
<feature type="binding site" evidence="14">
    <location>
        <begin position="258"/>
        <end position="264"/>
    </location>
    <ligand>
        <name>S-adenosyl-L-methionine</name>
        <dbReference type="ChEBI" id="CHEBI:59789"/>
    </ligand>
</feature>
<keyword evidence="9 14" id="KW-0949">S-adenosyl-L-methionine</keyword>
<evidence type="ECO:0000256" key="6">
    <source>
        <dbReference type="ARBA" id="ARBA00022552"/>
    </source>
</evidence>
<dbReference type="PANTHER" id="PTHR22807">
    <property type="entry name" value="NOP2 YEAST -RELATED NOL1/NOP2/FMU SUN DOMAIN-CONTAINING"/>
    <property type="match status" value="1"/>
</dbReference>
<dbReference type="InterPro" id="IPR049560">
    <property type="entry name" value="MeTrfase_RsmB-F_NOP2_cat"/>
</dbReference>